<dbReference type="OrthoDB" id="2906425at2759"/>
<gene>
    <name evidence="8" type="ORF">TESG_07999</name>
</gene>
<comment type="subcellular location">
    <subcellularLocation>
        <location evidence="1">Mitochondrion</location>
    </subcellularLocation>
</comment>
<proteinExistence type="inferred from homology"/>
<evidence type="ECO:0000256" key="1">
    <source>
        <dbReference type="ARBA" id="ARBA00004173"/>
    </source>
</evidence>
<dbReference type="PANTHER" id="PTHR36091:SF1">
    <property type="entry name" value="ALTERED INHERITANCE OF MITOCHONDRIA PROTEIN 9, MITOCHONDRIAL"/>
    <property type="match status" value="1"/>
</dbReference>
<dbReference type="EMBL" id="GG698549">
    <property type="protein sequence ID" value="EGE00705.1"/>
    <property type="molecule type" value="Genomic_DNA"/>
</dbReference>
<dbReference type="Gene3D" id="3.90.1200.10">
    <property type="match status" value="1"/>
</dbReference>
<dbReference type="PANTHER" id="PTHR36091">
    <property type="entry name" value="ALTERED INHERITANCE OF MITOCHONDRIA PROTEIN 9, MITOCHONDRIAL"/>
    <property type="match status" value="1"/>
</dbReference>
<evidence type="ECO:0000313" key="8">
    <source>
        <dbReference type="EMBL" id="EGE00705.1"/>
    </source>
</evidence>
<dbReference type="SUPFAM" id="SSF56112">
    <property type="entry name" value="Protein kinase-like (PK-like)"/>
    <property type="match status" value="1"/>
</dbReference>
<keyword evidence="9" id="KW-1185">Reference proteome</keyword>
<dbReference type="HOGENOM" id="CLU_019189_1_1_1"/>
<evidence type="ECO:0000259" key="7">
    <source>
        <dbReference type="Pfam" id="PF01636"/>
    </source>
</evidence>
<dbReference type="Pfam" id="PF01636">
    <property type="entry name" value="APH"/>
    <property type="match status" value="1"/>
</dbReference>
<evidence type="ECO:0000256" key="2">
    <source>
        <dbReference type="ARBA" id="ARBA00005543"/>
    </source>
</evidence>
<feature type="domain" description="Aminoglycoside phosphotransferase" evidence="7">
    <location>
        <begin position="16"/>
        <end position="233"/>
    </location>
</feature>
<evidence type="ECO:0000313" key="9">
    <source>
        <dbReference type="Proteomes" id="UP000009172"/>
    </source>
</evidence>
<dbReference type="AlphaFoldDB" id="F2SAV5"/>
<protein>
    <recommendedName>
        <fullName evidence="3">Altered inheritance of mitochondria protein 9, mitochondrial</fullName>
    </recommendedName>
    <alternativeName>
        <fullName evidence="6">Found in mitochondrial proteome protein 29</fullName>
    </alternativeName>
</protein>
<comment type="similarity">
    <text evidence="2">Belongs to the AIM9 family.</text>
</comment>
<evidence type="ECO:0000256" key="4">
    <source>
        <dbReference type="ARBA" id="ARBA00022946"/>
    </source>
</evidence>
<reference evidence="9" key="1">
    <citation type="journal article" date="2012" name="MBio">
        <title>Comparative genome analysis of Trichophyton rubrum and related dermatophytes reveals candidate genes involved in infection.</title>
        <authorList>
            <person name="Martinez D.A."/>
            <person name="Oliver B.G."/>
            <person name="Graeser Y."/>
            <person name="Goldberg J.M."/>
            <person name="Li W."/>
            <person name="Martinez-Rossi N.M."/>
            <person name="Monod M."/>
            <person name="Shelest E."/>
            <person name="Barton R.C."/>
            <person name="Birch E."/>
            <person name="Brakhage A.A."/>
            <person name="Chen Z."/>
            <person name="Gurr S.J."/>
            <person name="Heiman D."/>
            <person name="Heitman J."/>
            <person name="Kosti I."/>
            <person name="Rossi A."/>
            <person name="Saif S."/>
            <person name="Samalova M."/>
            <person name="Saunders C.W."/>
            <person name="Shea T."/>
            <person name="Summerbell R.C."/>
            <person name="Xu J."/>
            <person name="Young S."/>
            <person name="Zeng Q."/>
            <person name="Birren B.W."/>
            <person name="Cuomo C.A."/>
            <person name="White T.C."/>
        </authorList>
    </citation>
    <scope>NUCLEOTIDE SEQUENCE [LARGE SCALE GENOMIC DNA]</scope>
    <source>
        <strain evidence="9">CBS 112818</strain>
    </source>
</reference>
<dbReference type="Proteomes" id="UP000009172">
    <property type="component" value="Unassembled WGS sequence"/>
</dbReference>
<dbReference type="InterPro" id="IPR011009">
    <property type="entry name" value="Kinase-like_dom_sf"/>
</dbReference>
<organism evidence="8 9">
    <name type="scientific">Trichophyton tonsurans (strain CBS 112818)</name>
    <name type="common">Scalp ringworm fungus</name>
    <dbReference type="NCBI Taxonomy" id="647933"/>
    <lineage>
        <taxon>Eukaryota</taxon>
        <taxon>Fungi</taxon>
        <taxon>Dikarya</taxon>
        <taxon>Ascomycota</taxon>
        <taxon>Pezizomycotina</taxon>
        <taxon>Eurotiomycetes</taxon>
        <taxon>Eurotiomycetidae</taxon>
        <taxon>Onygenales</taxon>
        <taxon>Arthrodermataceae</taxon>
        <taxon>Trichophyton</taxon>
    </lineage>
</organism>
<dbReference type="GO" id="GO:0005739">
    <property type="term" value="C:mitochondrion"/>
    <property type="evidence" value="ECO:0007669"/>
    <property type="project" value="UniProtKB-SubCell"/>
</dbReference>
<sequence>MEGGFCKALLMRKADGTEVVAKLPSSIVGPARNSTASEVATLKYVRKHTSIPVPDVLAWNSDAFNDVGREYIILEKAPGIQLYKKWGSMNGTSKLALGISYIQSLPATMQVAGPRPTLLYWALRRTILEYIRESLSEYGVDLARREITRISSSLARDYRPYNRQHRADEEITDLKNEMAVFETLESSSTELSSISRPRLWHTDLHMGNIFVSDNDPTEIVSIIDWQYIAIGPLFLQSNWPNFLKPGDEYIYGPIQPQLPNDFEELGEAEKRLASSIRDDAIISKSYELQSFLHSKDVYRSLNLPTVFRELFVRCGESGSEGTISLRACLAELYQSWAAFSLTGECPVSFSRRDLEKIEGQFQEYRNWHDIQEFARRYLDTDADGWVSPELSFSEIQQRNRHALERYVKEMAHYMPLEAARKMWPFPDRCER</sequence>
<name>F2SAV5_TRIT1</name>
<evidence type="ECO:0000256" key="6">
    <source>
        <dbReference type="ARBA" id="ARBA00031849"/>
    </source>
</evidence>
<accession>F2SAV5</accession>
<evidence type="ECO:0000256" key="3">
    <source>
        <dbReference type="ARBA" id="ARBA00016197"/>
    </source>
</evidence>
<keyword evidence="4" id="KW-0809">Transit peptide</keyword>
<evidence type="ECO:0000256" key="5">
    <source>
        <dbReference type="ARBA" id="ARBA00023128"/>
    </source>
</evidence>
<dbReference type="InterPro" id="IPR002575">
    <property type="entry name" value="Aminoglycoside_PTrfase"/>
</dbReference>
<dbReference type="InterPro" id="IPR051035">
    <property type="entry name" value="Mito_inheritance_9"/>
</dbReference>
<keyword evidence="5" id="KW-0496">Mitochondrion</keyword>